<reference evidence="2" key="1">
    <citation type="submission" date="2022-11" db="UniProtKB">
        <authorList>
            <consortium name="WormBaseParasite"/>
        </authorList>
    </citation>
    <scope>IDENTIFICATION</scope>
</reference>
<evidence type="ECO:0000313" key="2">
    <source>
        <dbReference type="WBParaSite" id="nRc.2.0.1.t23072-RA"/>
    </source>
</evidence>
<keyword evidence="1" id="KW-1185">Reference proteome</keyword>
<protein>
    <submittedName>
        <fullName evidence="2">Uncharacterized protein</fullName>
    </submittedName>
</protein>
<proteinExistence type="predicted"/>
<organism evidence="1 2">
    <name type="scientific">Romanomermis culicivorax</name>
    <name type="common">Nematode worm</name>
    <dbReference type="NCBI Taxonomy" id="13658"/>
    <lineage>
        <taxon>Eukaryota</taxon>
        <taxon>Metazoa</taxon>
        <taxon>Ecdysozoa</taxon>
        <taxon>Nematoda</taxon>
        <taxon>Enoplea</taxon>
        <taxon>Dorylaimia</taxon>
        <taxon>Mermithida</taxon>
        <taxon>Mermithoidea</taxon>
        <taxon>Mermithidae</taxon>
        <taxon>Romanomermis</taxon>
    </lineage>
</organism>
<name>A0A915JA95_ROMCU</name>
<accession>A0A915JA95</accession>
<dbReference type="WBParaSite" id="nRc.2.0.1.t23072-RA">
    <property type="protein sequence ID" value="nRc.2.0.1.t23072-RA"/>
    <property type="gene ID" value="nRc.2.0.1.g23072"/>
</dbReference>
<sequence>MEIASLRRQLTATIKYNGCRVKATLLILDTIKVATWGTDTIEVLQLVIDGATPQINFVQPIDLMPPALQSSRCKVCLRQVRDTSAILPMTS</sequence>
<dbReference type="Proteomes" id="UP000887565">
    <property type="component" value="Unplaced"/>
</dbReference>
<evidence type="ECO:0000313" key="1">
    <source>
        <dbReference type="Proteomes" id="UP000887565"/>
    </source>
</evidence>
<dbReference type="AlphaFoldDB" id="A0A915JA95"/>